<dbReference type="InterPro" id="IPR037185">
    <property type="entry name" value="EmrE-like"/>
</dbReference>
<organism evidence="8 9">
    <name type="scientific">Geomicrobium sediminis</name>
    <dbReference type="NCBI Taxonomy" id="1347788"/>
    <lineage>
        <taxon>Bacteria</taxon>
        <taxon>Bacillati</taxon>
        <taxon>Bacillota</taxon>
        <taxon>Bacilli</taxon>
        <taxon>Bacillales</taxon>
        <taxon>Geomicrobium</taxon>
    </lineage>
</organism>
<reference evidence="8 9" key="1">
    <citation type="submission" date="2021-01" db="EMBL/GenBank/DDBJ databases">
        <title>Genomic Encyclopedia of Type Strains, Phase IV (KMG-IV): sequencing the most valuable type-strain genomes for metagenomic binning, comparative biology and taxonomic classification.</title>
        <authorList>
            <person name="Goeker M."/>
        </authorList>
    </citation>
    <scope>NUCLEOTIDE SEQUENCE [LARGE SCALE GENOMIC DNA]</scope>
    <source>
        <strain evidence="8 9">DSM 25540</strain>
    </source>
</reference>
<evidence type="ECO:0000313" key="9">
    <source>
        <dbReference type="Proteomes" id="UP000741863"/>
    </source>
</evidence>
<keyword evidence="9" id="KW-1185">Reference proteome</keyword>
<dbReference type="Pfam" id="PF00893">
    <property type="entry name" value="Multi_Drug_Res"/>
    <property type="match status" value="1"/>
</dbReference>
<evidence type="ECO:0000256" key="7">
    <source>
        <dbReference type="SAM" id="Phobius"/>
    </source>
</evidence>
<feature type="transmembrane region" description="Helical" evidence="7">
    <location>
        <begin position="57"/>
        <end position="76"/>
    </location>
</feature>
<accession>A0ABS2PIF3</accession>
<dbReference type="RefSeq" id="WP_204699786.1">
    <property type="nucleotide sequence ID" value="NZ_JAFBEC010000022.1"/>
</dbReference>
<protein>
    <submittedName>
        <fullName evidence="8">Paired small multidrug resistance pump</fullName>
    </submittedName>
</protein>
<keyword evidence="2" id="KW-1003">Cell membrane</keyword>
<evidence type="ECO:0000256" key="5">
    <source>
        <dbReference type="ARBA" id="ARBA00023136"/>
    </source>
</evidence>
<evidence type="ECO:0000256" key="6">
    <source>
        <dbReference type="RuleBase" id="RU003942"/>
    </source>
</evidence>
<dbReference type="InterPro" id="IPR045324">
    <property type="entry name" value="Small_multidrug_res"/>
</dbReference>
<dbReference type="SUPFAM" id="SSF103481">
    <property type="entry name" value="Multidrug resistance efflux transporter EmrE"/>
    <property type="match status" value="1"/>
</dbReference>
<comment type="caution">
    <text evidence="8">The sequence shown here is derived from an EMBL/GenBank/DDBJ whole genome shotgun (WGS) entry which is preliminary data.</text>
</comment>
<dbReference type="Proteomes" id="UP000741863">
    <property type="component" value="Unassembled WGS sequence"/>
</dbReference>
<dbReference type="InterPro" id="IPR000390">
    <property type="entry name" value="Small_drug/metabolite_transptr"/>
</dbReference>
<gene>
    <name evidence="8" type="ORF">JOD17_004195</name>
</gene>
<evidence type="ECO:0000256" key="2">
    <source>
        <dbReference type="ARBA" id="ARBA00022475"/>
    </source>
</evidence>
<dbReference type="PANTHER" id="PTHR30561:SF7">
    <property type="entry name" value="GUANIDINIUM EFFLUX SYSTEM SUBUNIT GDNC-RELATED"/>
    <property type="match status" value="1"/>
</dbReference>
<evidence type="ECO:0000256" key="1">
    <source>
        <dbReference type="ARBA" id="ARBA00004651"/>
    </source>
</evidence>
<dbReference type="Gene3D" id="1.10.3730.20">
    <property type="match status" value="1"/>
</dbReference>
<keyword evidence="4 7" id="KW-1133">Transmembrane helix</keyword>
<evidence type="ECO:0000256" key="4">
    <source>
        <dbReference type="ARBA" id="ARBA00022989"/>
    </source>
</evidence>
<keyword evidence="5 7" id="KW-0472">Membrane</keyword>
<comment type="similarity">
    <text evidence="6">Belongs to the drug/metabolite transporter (DMT) superfamily. Small multidrug resistance (SMR) (TC 2.A.7.1) family.</text>
</comment>
<evidence type="ECO:0000256" key="3">
    <source>
        <dbReference type="ARBA" id="ARBA00022692"/>
    </source>
</evidence>
<comment type="subcellular location">
    <subcellularLocation>
        <location evidence="1 6">Cell membrane</location>
        <topology evidence="1 6">Multi-pass membrane protein</topology>
    </subcellularLocation>
</comment>
<evidence type="ECO:0000313" key="8">
    <source>
        <dbReference type="EMBL" id="MBM7635052.1"/>
    </source>
</evidence>
<dbReference type="EMBL" id="JAFBEC010000022">
    <property type="protein sequence ID" value="MBM7635052.1"/>
    <property type="molecule type" value="Genomic_DNA"/>
</dbReference>
<name>A0ABS2PIF3_9BACL</name>
<sequence>MNKWWLVIIAAFFEVGWATGLKYADSFGAWTLTVIAIVISFWLLVRAATSLPTSTVYAIFVALGTVGTVAVDLLFFSAPFNLWMLVFIALLLVGVIGLKVVTGSLDEEEEVKR</sequence>
<proteinExistence type="inferred from homology"/>
<feature type="transmembrane region" description="Helical" evidence="7">
    <location>
        <begin position="82"/>
        <end position="105"/>
    </location>
</feature>
<feature type="transmembrane region" description="Helical" evidence="7">
    <location>
        <begin position="28"/>
        <end position="45"/>
    </location>
</feature>
<keyword evidence="3 6" id="KW-0812">Transmembrane</keyword>
<dbReference type="PANTHER" id="PTHR30561">
    <property type="entry name" value="SMR FAMILY PROTON-DEPENDENT DRUG EFFLUX TRANSPORTER SUGE"/>
    <property type="match status" value="1"/>
</dbReference>